<protein>
    <submittedName>
        <fullName evidence="2">Putative metallo-beta-lactamase family protein</fullName>
    </submittedName>
</protein>
<dbReference type="EMBL" id="KB705969">
    <property type="protein sequence ID" value="EMR70099.1"/>
    <property type="molecule type" value="Genomic_DNA"/>
</dbReference>
<dbReference type="PANTHER" id="PTHR36839:SF1">
    <property type="entry name" value="METALLO-BETA-LACTAMASE FAMILY PROTEIN (AFU_ORTHOLOGUE AFUA_5G12770)"/>
    <property type="match status" value="1"/>
</dbReference>
<evidence type="ECO:0000259" key="1">
    <source>
        <dbReference type="SMART" id="SM00849"/>
    </source>
</evidence>
<keyword evidence="3" id="KW-1185">Reference proteome</keyword>
<evidence type="ECO:0000313" key="2">
    <source>
        <dbReference type="EMBL" id="EMR70099.1"/>
    </source>
</evidence>
<proteinExistence type="predicted"/>
<dbReference type="SMART" id="SM00849">
    <property type="entry name" value="Lactamase_B"/>
    <property type="match status" value="1"/>
</dbReference>
<dbReference type="AlphaFoldDB" id="M7SU77"/>
<gene>
    <name evidence="2" type="ORF">UCREL1_2875</name>
</gene>
<dbReference type="STRING" id="1287681.M7SU77"/>
<dbReference type="OrthoDB" id="17458at2759"/>
<dbReference type="OMA" id="ICADERQ"/>
<dbReference type="InterPro" id="IPR001279">
    <property type="entry name" value="Metallo-B-lactamas"/>
</dbReference>
<dbReference type="PANTHER" id="PTHR36839">
    <property type="entry name" value="METALLO-BETA-LACTAMASE FAMILY PROTEIN (AFU_ORTHOLOGUE AFUA_5G12770)"/>
    <property type="match status" value="1"/>
</dbReference>
<dbReference type="KEGG" id="ela:UCREL1_2875"/>
<name>M7SU77_EUTLA</name>
<accession>M7SU77</accession>
<feature type="domain" description="Metallo-beta-lactamase" evidence="1">
    <location>
        <begin position="92"/>
        <end position="268"/>
    </location>
</feature>
<dbReference type="InterPro" id="IPR036866">
    <property type="entry name" value="RibonucZ/Hydroxyglut_hydro"/>
</dbReference>
<evidence type="ECO:0000313" key="3">
    <source>
        <dbReference type="Proteomes" id="UP000012174"/>
    </source>
</evidence>
<dbReference type="Gene3D" id="3.60.15.10">
    <property type="entry name" value="Ribonuclease Z/Hydroxyacylglutathione hydrolase-like"/>
    <property type="match status" value="1"/>
</dbReference>
<organism evidence="2 3">
    <name type="scientific">Eutypa lata (strain UCR-EL1)</name>
    <name type="common">Grapevine dieback disease fungus</name>
    <name type="synonym">Eutypa armeniacae</name>
    <dbReference type="NCBI Taxonomy" id="1287681"/>
    <lineage>
        <taxon>Eukaryota</taxon>
        <taxon>Fungi</taxon>
        <taxon>Dikarya</taxon>
        <taxon>Ascomycota</taxon>
        <taxon>Pezizomycotina</taxon>
        <taxon>Sordariomycetes</taxon>
        <taxon>Xylariomycetidae</taxon>
        <taxon>Xylariales</taxon>
        <taxon>Diatrypaceae</taxon>
        <taxon>Eutypa</taxon>
    </lineage>
</organism>
<dbReference type="SUPFAM" id="SSF56281">
    <property type="entry name" value="Metallo-hydrolase/oxidoreductase"/>
    <property type="match status" value="1"/>
</dbReference>
<sequence>MASDSSTPYNLNTSSSLLICKTCGTQHPTSDRQQLTTCFICDDPRQYTPPTGQAFTTLDEVRASGHRNIWVPFPGDDDRFVSIVTEPKLGIGQRAILVKTQRGNVLWDCITLLDDETVAKIKGLGGLKAIVISHPHFYSSHLEWARAFDCPVYLAAEDREWLARTDPGRQVFVAEIETELHIDGGYSGAKILKLGGHFPGSSVLLYDGRLLTADTIFTTPAGLGNWDADAAGIKRERPYGMNSFAFMWSIPNMIPLSPSEAGRMWGILQKYEFRSTHGLIVGSDIVKTAPEMRRRVLESIQIHIRAAGEKVHPLLKETAD</sequence>
<reference evidence="3" key="1">
    <citation type="journal article" date="2013" name="Genome Announc.">
        <title>Draft genome sequence of the grapevine dieback fungus Eutypa lata UCR-EL1.</title>
        <authorList>
            <person name="Blanco-Ulate B."/>
            <person name="Rolshausen P.E."/>
            <person name="Cantu D."/>
        </authorList>
    </citation>
    <scope>NUCLEOTIDE SEQUENCE [LARGE SCALE GENOMIC DNA]</scope>
    <source>
        <strain evidence="3">UCR-EL1</strain>
    </source>
</reference>
<dbReference type="Pfam" id="PF00753">
    <property type="entry name" value="Lactamase_B"/>
    <property type="match status" value="1"/>
</dbReference>
<dbReference type="eggNOG" id="ENOG502S0TT">
    <property type="taxonomic scope" value="Eukaryota"/>
</dbReference>
<dbReference type="Proteomes" id="UP000012174">
    <property type="component" value="Unassembled WGS sequence"/>
</dbReference>
<dbReference type="HOGENOM" id="CLU_047034_1_0_1"/>